<proteinExistence type="inferred from homology"/>
<dbReference type="CDD" id="cd22431">
    <property type="entry name" value="KH-I_RNaseY"/>
    <property type="match status" value="1"/>
</dbReference>
<comment type="caution">
    <text evidence="9">The sequence shown here is derived from an EMBL/GenBank/DDBJ whole genome shotgun (WGS) entry which is preliminary data.</text>
</comment>
<keyword evidence="2 5" id="KW-0255">Endonuclease</keyword>
<dbReference type="SMART" id="SM00471">
    <property type="entry name" value="HDc"/>
    <property type="match status" value="1"/>
</dbReference>
<dbReference type="GO" id="GO:0005886">
    <property type="term" value="C:plasma membrane"/>
    <property type="evidence" value="ECO:0007669"/>
    <property type="project" value="UniProtKB-UniRule"/>
</dbReference>
<dbReference type="CDD" id="cd00077">
    <property type="entry name" value="HDc"/>
    <property type="match status" value="1"/>
</dbReference>
<evidence type="ECO:0000256" key="3">
    <source>
        <dbReference type="ARBA" id="ARBA00022801"/>
    </source>
</evidence>
<evidence type="ECO:0000313" key="10">
    <source>
        <dbReference type="Proteomes" id="UP000177960"/>
    </source>
</evidence>
<comment type="function">
    <text evidence="5">Endoribonuclease that initiates mRNA decay.</text>
</comment>
<dbReference type="SUPFAM" id="SSF109604">
    <property type="entry name" value="HD-domain/PDEase-like"/>
    <property type="match status" value="1"/>
</dbReference>
<dbReference type="Pfam" id="PF00013">
    <property type="entry name" value="KH_1"/>
    <property type="match status" value="1"/>
</dbReference>
<evidence type="ECO:0000256" key="1">
    <source>
        <dbReference type="ARBA" id="ARBA00022722"/>
    </source>
</evidence>
<dbReference type="InterPro" id="IPR004087">
    <property type="entry name" value="KH_dom"/>
</dbReference>
<protein>
    <recommendedName>
        <fullName evidence="5 6">Ribonuclease Y</fullName>
        <shortName evidence="5">RNase Y</shortName>
        <ecNumber evidence="5 6">3.1.-.-</ecNumber>
    </recommendedName>
</protein>
<dbReference type="GO" id="GO:0003723">
    <property type="term" value="F:RNA binding"/>
    <property type="evidence" value="ECO:0007669"/>
    <property type="project" value="UniProtKB-UniRule"/>
</dbReference>
<evidence type="ECO:0000256" key="7">
    <source>
        <dbReference type="SAM" id="Coils"/>
    </source>
</evidence>
<dbReference type="NCBIfam" id="TIGR00277">
    <property type="entry name" value="HDIG"/>
    <property type="match status" value="1"/>
</dbReference>
<dbReference type="PROSITE" id="PS50084">
    <property type="entry name" value="KH_TYPE_1"/>
    <property type="match status" value="1"/>
</dbReference>
<dbReference type="HAMAP" id="MF_00335">
    <property type="entry name" value="RNase_Y"/>
    <property type="match status" value="1"/>
</dbReference>
<feature type="coiled-coil region" evidence="7">
    <location>
        <begin position="48"/>
        <end position="142"/>
    </location>
</feature>
<feature type="domain" description="HD" evidence="8">
    <location>
        <begin position="325"/>
        <end position="418"/>
    </location>
</feature>
<dbReference type="EMBL" id="MHJG01000025">
    <property type="protein sequence ID" value="OGY63215.1"/>
    <property type="molecule type" value="Genomic_DNA"/>
</dbReference>
<dbReference type="Gene3D" id="1.10.3210.10">
    <property type="entry name" value="Hypothetical protein af1432"/>
    <property type="match status" value="1"/>
</dbReference>
<dbReference type="SMART" id="SM00322">
    <property type="entry name" value="KH"/>
    <property type="match status" value="1"/>
</dbReference>
<reference evidence="9 10" key="1">
    <citation type="journal article" date="2016" name="Nat. Commun.">
        <title>Thousands of microbial genomes shed light on interconnected biogeochemical processes in an aquifer system.</title>
        <authorList>
            <person name="Anantharaman K."/>
            <person name="Brown C.T."/>
            <person name="Hug L.A."/>
            <person name="Sharon I."/>
            <person name="Castelle C.J."/>
            <person name="Probst A.J."/>
            <person name="Thomas B.C."/>
            <person name="Singh A."/>
            <person name="Wilkins M.J."/>
            <person name="Karaoz U."/>
            <person name="Brodie E.L."/>
            <person name="Williams K.H."/>
            <person name="Hubbard S.S."/>
            <person name="Banfield J.F."/>
        </authorList>
    </citation>
    <scope>NUCLEOTIDE SEQUENCE [LARGE SCALE GENOMIC DNA]</scope>
</reference>
<dbReference type="NCBIfam" id="TIGR03319">
    <property type="entry name" value="RNase_Y"/>
    <property type="match status" value="1"/>
</dbReference>
<comment type="similarity">
    <text evidence="5">Belongs to the RNase Y family.</text>
</comment>
<organism evidence="9 10">
    <name type="scientific">Candidatus Harrisonbacteria bacterium RIFCSPHIGHO2_02_FULL_42_16</name>
    <dbReference type="NCBI Taxonomy" id="1798404"/>
    <lineage>
        <taxon>Bacteria</taxon>
        <taxon>Candidatus Harrisoniibacteriota</taxon>
    </lineage>
</organism>
<keyword evidence="3 5" id="KW-0378">Hydrolase</keyword>
<dbReference type="PANTHER" id="PTHR12826:SF15">
    <property type="entry name" value="RIBONUCLEASE Y"/>
    <property type="match status" value="1"/>
</dbReference>
<dbReference type="PANTHER" id="PTHR12826">
    <property type="entry name" value="RIBONUCLEASE Y"/>
    <property type="match status" value="1"/>
</dbReference>
<dbReference type="STRING" id="1798404.A3B92_03915"/>
<dbReference type="GO" id="GO:0016787">
    <property type="term" value="F:hydrolase activity"/>
    <property type="evidence" value="ECO:0007669"/>
    <property type="project" value="UniProtKB-KW"/>
</dbReference>
<dbReference type="InterPro" id="IPR022711">
    <property type="entry name" value="RNase_Y_N"/>
</dbReference>
<dbReference type="GO" id="GO:0004521">
    <property type="term" value="F:RNA endonuclease activity"/>
    <property type="evidence" value="ECO:0007669"/>
    <property type="project" value="UniProtKB-UniRule"/>
</dbReference>
<dbReference type="SUPFAM" id="SSF54791">
    <property type="entry name" value="Eukaryotic type KH-domain (KH-domain type I)"/>
    <property type="match status" value="1"/>
</dbReference>
<evidence type="ECO:0000259" key="8">
    <source>
        <dbReference type="PROSITE" id="PS51831"/>
    </source>
</evidence>
<evidence type="ECO:0000256" key="2">
    <source>
        <dbReference type="ARBA" id="ARBA00022759"/>
    </source>
</evidence>
<evidence type="ECO:0000313" key="9">
    <source>
        <dbReference type="EMBL" id="OGY63215.1"/>
    </source>
</evidence>
<dbReference type="InterPro" id="IPR006674">
    <property type="entry name" value="HD_domain"/>
</dbReference>
<dbReference type="Pfam" id="PF01966">
    <property type="entry name" value="HD"/>
    <property type="match status" value="1"/>
</dbReference>
<dbReference type="Proteomes" id="UP000177960">
    <property type="component" value="Unassembled WGS sequence"/>
</dbReference>
<keyword evidence="4 5" id="KW-0694">RNA-binding</keyword>
<keyword evidence="1 5" id="KW-0540">Nuclease</keyword>
<gene>
    <name evidence="5" type="primary">rny</name>
    <name evidence="9" type="ORF">A3B92_03915</name>
</gene>
<sequence>MNLTSPLLLAGLGLALGIAAGYFIRQYFAQKQADSAENKIKSWIDEAKTRAKETVLEAKDRAANLLEEVKSEEKSRQLHLDKLEERILKKEETLEKQFSDIASQKKSFEEKEKEIESERLAINELKSKIHQELEKVANLSLKEAKEQILNKAKEEHKGELALAFNKLEKEGQEEIEKRSLNIITTAIQRYARSHITELTTSVFQLPDEDLKGKIIGREGRNIRTLERLTGVEIIVDETPDTIVFSSYDPLRREIARLALEKLIKDGRIQPAKIEEKVEEAQQELNKRMQEIGENAVLEVGVVGLPKEIIMLLGRLYFRTSFGQNVLTHSVEMAHISAMLASELGANPEIAKKGALLHDIGKAIDHEVQGTHVEIGRKLLQKYGISEEVIQAMQSHHEEYPYSTPESYIVTAADVLSAARPGARRGTVENYIKRLTDLEKIATGFAGVKNAYALSAGREIRVFVVPEKIDDFGALQLAKDIAHKIQTDMQYPGEIKVNVIREMRAVEVAR</sequence>
<dbReference type="InterPro" id="IPR036612">
    <property type="entry name" value="KH_dom_type_1_sf"/>
</dbReference>
<dbReference type="InterPro" id="IPR004088">
    <property type="entry name" value="KH_dom_type_1"/>
</dbReference>
<dbReference type="Gene3D" id="3.30.1370.10">
    <property type="entry name" value="K Homology domain, type 1"/>
    <property type="match status" value="1"/>
</dbReference>
<dbReference type="PROSITE" id="PS51831">
    <property type="entry name" value="HD"/>
    <property type="match status" value="1"/>
</dbReference>
<dbReference type="GO" id="GO:0006402">
    <property type="term" value="P:mRNA catabolic process"/>
    <property type="evidence" value="ECO:0007669"/>
    <property type="project" value="UniProtKB-UniRule"/>
</dbReference>
<accession>A0A1G1ZF68</accession>
<dbReference type="InterPro" id="IPR006675">
    <property type="entry name" value="HDIG_dom"/>
</dbReference>
<dbReference type="Pfam" id="PF12072">
    <property type="entry name" value="RNase_Y_N"/>
    <property type="match status" value="1"/>
</dbReference>
<dbReference type="AlphaFoldDB" id="A0A1G1ZF68"/>
<evidence type="ECO:0000256" key="4">
    <source>
        <dbReference type="ARBA" id="ARBA00022884"/>
    </source>
</evidence>
<dbReference type="InterPro" id="IPR017705">
    <property type="entry name" value="Ribonuclease_Y"/>
</dbReference>
<keyword evidence="7" id="KW-0175">Coiled coil</keyword>
<dbReference type="InterPro" id="IPR003607">
    <property type="entry name" value="HD/PDEase_dom"/>
</dbReference>
<evidence type="ECO:0000256" key="6">
    <source>
        <dbReference type="NCBIfam" id="TIGR03319"/>
    </source>
</evidence>
<evidence type="ECO:0000256" key="5">
    <source>
        <dbReference type="HAMAP-Rule" id="MF_00335"/>
    </source>
</evidence>
<name>A0A1G1ZF68_9BACT</name>
<dbReference type="EC" id="3.1.-.-" evidence="5 6"/>